<sequence length="89" mass="10305">MSFCPHGNGQSCFYCEDCGCHFGIECLDVPEQTFCPRCGSEDTILTNERLVGKVYREYESVEQYEQMQEFKRLYKELNGNASLLKTLDK</sequence>
<dbReference type="Proteomes" id="UP000663452">
    <property type="component" value="Chromosome"/>
</dbReference>
<protein>
    <submittedName>
        <fullName evidence="1">Uncharacterized protein</fullName>
    </submittedName>
</protein>
<accession>A0ABX7L7U2</accession>
<evidence type="ECO:0000313" key="2">
    <source>
        <dbReference type="Proteomes" id="UP000663452"/>
    </source>
</evidence>
<dbReference type="RefSeq" id="WP_206101039.1">
    <property type="nucleotide sequence ID" value="NZ_CP070969.1"/>
</dbReference>
<gene>
    <name evidence="1" type="ORF">JRJ22_19260</name>
</gene>
<keyword evidence="2" id="KW-1185">Reference proteome</keyword>
<reference evidence="1 2" key="1">
    <citation type="submission" date="2021-02" db="EMBL/GenBank/DDBJ databases">
        <title>Paenibacillus tianjinensis sp. nov.</title>
        <authorList>
            <person name="Liu H."/>
        </authorList>
    </citation>
    <scope>NUCLEOTIDE SEQUENCE [LARGE SCALE GENOMIC DNA]</scope>
    <source>
        <strain evidence="1 2">TB2019</strain>
    </source>
</reference>
<dbReference type="EMBL" id="CP070969">
    <property type="protein sequence ID" value="QSF43406.1"/>
    <property type="molecule type" value="Genomic_DNA"/>
</dbReference>
<proteinExistence type="predicted"/>
<organism evidence="1 2">
    <name type="scientific">Paenibacillus tianjinensis</name>
    <dbReference type="NCBI Taxonomy" id="2810347"/>
    <lineage>
        <taxon>Bacteria</taxon>
        <taxon>Bacillati</taxon>
        <taxon>Bacillota</taxon>
        <taxon>Bacilli</taxon>
        <taxon>Bacillales</taxon>
        <taxon>Paenibacillaceae</taxon>
        <taxon>Paenibacillus</taxon>
    </lineage>
</organism>
<evidence type="ECO:0000313" key="1">
    <source>
        <dbReference type="EMBL" id="QSF43406.1"/>
    </source>
</evidence>
<name>A0ABX7L7U2_9BACL</name>